<keyword evidence="5" id="KW-0479">Metal-binding</keyword>
<name>A0A1B6C440_9HEMI</name>
<keyword evidence="3" id="KW-0813">Transport</keyword>
<dbReference type="Pfam" id="PF16916">
    <property type="entry name" value="ZT_dimer"/>
    <property type="match status" value="1"/>
</dbReference>
<protein>
    <recommendedName>
        <fullName evidence="17">Cation efflux protein cytoplasmic domain-containing protein</fullName>
    </recommendedName>
</protein>
<evidence type="ECO:0000259" key="14">
    <source>
        <dbReference type="Pfam" id="PF01545"/>
    </source>
</evidence>
<dbReference type="Pfam" id="PF01545">
    <property type="entry name" value="Cation_efflux"/>
    <property type="match status" value="1"/>
</dbReference>
<gene>
    <name evidence="16" type="ORF">g.8052</name>
</gene>
<sequence>MTEKDQEIFGMSSHNCRSNNSRFSLAASSAKPDDQLPTNCLVDNEDVPLLEEFDVLQNNEHCHSVFLSHSHIKAWKRLLWASILCLFFMLTEVIGGILAGSLAVMTDAAHLLSDFVGFLVSLFAIWVAAQPATKKFSFGYYRAEVLGALFSITVIWLLTGIFVYLAILRLIKSDYDIHADAMIVVSGFGIFVNLGMGVVLHGGCSELHSHGLNNSDNSHPPININIRASIIHVLGDMIQSVGVFISAWIIKFYPEAKIADPICTFIFSILVLATTFRVFMDSLWVLLETTPSNISYNELVTLFKSIDGVKSVHDLHVWTLTPGQNALSVHLCVDNFSDNEDIMTVAQNVLKNKFHLRSTTIQIDKYQPYIIQNCNRCQDLKD</sequence>
<keyword evidence="6" id="KW-0862">Zinc</keyword>
<dbReference type="GO" id="GO:0005385">
    <property type="term" value="F:zinc ion transmembrane transporter activity"/>
    <property type="evidence" value="ECO:0007669"/>
    <property type="project" value="TreeGrafter"/>
</dbReference>
<dbReference type="GO" id="GO:0046872">
    <property type="term" value="F:metal ion binding"/>
    <property type="evidence" value="ECO:0007669"/>
    <property type="project" value="UniProtKB-KW"/>
</dbReference>
<dbReference type="Gene3D" id="1.20.1510.10">
    <property type="entry name" value="Cation efflux protein transmembrane domain"/>
    <property type="match status" value="1"/>
</dbReference>
<feature type="transmembrane region" description="Helical" evidence="13">
    <location>
        <begin position="224"/>
        <end position="250"/>
    </location>
</feature>
<evidence type="ECO:0000256" key="10">
    <source>
        <dbReference type="ARBA" id="ARBA00023136"/>
    </source>
</evidence>
<evidence type="ECO:0000256" key="6">
    <source>
        <dbReference type="ARBA" id="ARBA00022833"/>
    </source>
</evidence>
<proteinExistence type="inferred from homology"/>
<dbReference type="EMBL" id="GEDC01029027">
    <property type="protein sequence ID" value="JAS08271.1"/>
    <property type="molecule type" value="Transcribed_RNA"/>
</dbReference>
<dbReference type="InterPro" id="IPR027469">
    <property type="entry name" value="Cation_efflux_TMD_sf"/>
</dbReference>
<keyword evidence="4 13" id="KW-0812">Transmembrane</keyword>
<evidence type="ECO:0000256" key="1">
    <source>
        <dbReference type="ARBA" id="ARBA00004638"/>
    </source>
</evidence>
<evidence type="ECO:0000256" key="9">
    <source>
        <dbReference type="ARBA" id="ARBA00023065"/>
    </source>
</evidence>
<keyword evidence="7" id="KW-0864">Zinc transport</keyword>
<feature type="transmembrane region" description="Helical" evidence="13">
    <location>
        <begin position="183"/>
        <end position="204"/>
    </location>
</feature>
<dbReference type="PANTHER" id="PTHR11562:SF17">
    <property type="entry name" value="RE54080P-RELATED"/>
    <property type="match status" value="1"/>
</dbReference>
<evidence type="ECO:0000256" key="12">
    <source>
        <dbReference type="ARBA" id="ARBA00048349"/>
    </source>
</evidence>
<dbReference type="GO" id="GO:0005886">
    <property type="term" value="C:plasma membrane"/>
    <property type="evidence" value="ECO:0007669"/>
    <property type="project" value="TreeGrafter"/>
</dbReference>
<evidence type="ECO:0000259" key="15">
    <source>
        <dbReference type="Pfam" id="PF16916"/>
    </source>
</evidence>
<feature type="transmembrane region" description="Helical" evidence="13">
    <location>
        <begin position="149"/>
        <end position="171"/>
    </location>
</feature>
<evidence type="ECO:0000256" key="13">
    <source>
        <dbReference type="SAM" id="Phobius"/>
    </source>
</evidence>
<evidence type="ECO:0000256" key="3">
    <source>
        <dbReference type="ARBA" id="ARBA00022448"/>
    </source>
</evidence>
<feature type="transmembrane region" description="Helical" evidence="13">
    <location>
        <begin position="78"/>
        <end position="99"/>
    </location>
</feature>
<evidence type="ECO:0000256" key="11">
    <source>
        <dbReference type="ARBA" id="ARBA00023329"/>
    </source>
</evidence>
<dbReference type="InterPro" id="IPR002524">
    <property type="entry name" value="Cation_efflux"/>
</dbReference>
<dbReference type="SUPFAM" id="SSF160240">
    <property type="entry name" value="Cation efflux protein cytoplasmic domain-like"/>
    <property type="match status" value="1"/>
</dbReference>
<dbReference type="InterPro" id="IPR036837">
    <property type="entry name" value="Cation_efflux_CTD_sf"/>
</dbReference>
<dbReference type="InterPro" id="IPR027470">
    <property type="entry name" value="Cation_efflux_CTD"/>
</dbReference>
<keyword evidence="10 13" id="KW-0472">Membrane</keyword>
<evidence type="ECO:0000256" key="2">
    <source>
        <dbReference type="ARBA" id="ARBA00008873"/>
    </source>
</evidence>
<feature type="transmembrane region" description="Helical" evidence="13">
    <location>
        <begin position="111"/>
        <end position="129"/>
    </location>
</feature>
<evidence type="ECO:0000256" key="5">
    <source>
        <dbReference type="ARBA" id="ARBA00022723"/>
    </source>
</evidence>
<evidence type="ECO:0000256" key="8">
    <source>
        <dbReference type="ARBA" id="ARBA00022989"/>
    </source>
</evidence>
<evidence type="ECO:0000256" key="7">
    <source>
        <dbReference type="ARBA" id="ARBA00022906"/>
    </source>
</evidence>
<comment type="catalytic activity">
    <reaction evidence="12">
        <text>Zn(2+)(in) + 2 H(+)(out) = Zn(2+)(out) + 2 H(+)(in)</text>
        <dbReference type="Rhea" id="RHEA:72627"/>
        <dbReference type="ChEBI" id="CHEBI:15378"/>
        <dbReference type="ChEBI" id="CHEBI:29105"/>
    </reaction>
</comment>
<feature type="transmembrane region" description="Helical" evidence="13">
    <location>
        <begin position="262"/>
        <end position="287"/>
    </location>
</feature>
<dbReference type="GO" id="GO:0030658">
    <property type="term" value="C:transport vesicle membrane"/>
    <property type="evidence" value="ECO:0007669"/>
    <property type="project" value="UniProtKB-SubCell"/>
</dbReference>
<dbReference type="PANTHER" id="PTHR11562">
    <property type="entry name" value="CATION EFFLUX PROTEIN/ ZINC TRANSPORTER"/>
    <property type="match status" value="1"/>
</dbReference>
<accession>A0A1B6C440</accession>
<dbReference type="InterPro" id="IPR050681">
    <property type="entry name" value="CDF/SLC30A"/>
</dbReference>
<feature type="domain" description="Cation efflux protein transmembrane" evidence="14">
    <location>
        <begin position="80"/>
        <end position="287"/>
    </location>
</feature>
<comment type="subcellular location">
    <subcellularLocation>
        <location evidence="1">Cytoplasmic vesicle</location>
        <location evidence="1">Secretory vesicle membrane</location>
        <topology evidence="1">Multi-pass membrane protein</topology>
    </subcellularLocation>
</comment>
<dbReference type="NCBIfam" id="TIGR01297">
    <property type="entry name" value="CDF"/>
    <property type="match status" value="1"/>
</dbReference>
<evidence type="ECO:0000313" key="16">
    <source>
        <dbReference type="EMBL" id="JAS08271.1"/>
    </source>
</evidence>
<keyword evidence="9" id="KW-0406">Ion transport</keyword>
<dbReference type="InterPro" id="IPR058533">
    <property type="entry name" value="Cation_efflux_TM"/>
</dbReference>
<dbReference type="FunFam" id="1.20.1510.10:FF:000002">
    <property type="entry name" value="zinc transporter 3 isoform X1"/>
    <property type="match status" value="1"/>
</dbReference>
<dbReference type="SUPFAM" id="SSF161111">
    <property type="entry name" value="Cation efflux protein transmembrane domain-like"/>
    <property type="match status" value="1"/>
</dbReference>
<evidence type="ECO:0008006" key="17">
    <source>
        <dbReference type="Google" id="ProtNLM"/>
    </source>
</evidence>
<dbReference type="AlphaFoldDB" id="A0A1B6C440"/>
<keyword evidence="8 13" id="KW-1133">Transmembrane helix</keyword>
<comment type="similarity">
    <text evidence="2">Belongs to the cation diffusion facilitator (CDF) transporter (TC 2.A.4) family. SLC30A subfamily.</text>
</comment>
<feature type="domain" description="Cation efflux protein cytoplasmic" evidence="15">
    <location>
        <begin position="291"/>
        <end position="366"/>
    </location>
</feature>
<evidence type="ECO:0000256" key="4">
    <source>
        <dbReference type="ARBA" id="ARBA00022692"/>
    </source>
</evidence>
<organism evidence="16">
    <name type="scientific">Clastoptera arizonana</name>
    <name type="common">Arizona spittle bug</name>
    <dbReference type="NCBI Taxonomy" id="38151"/>
    <lineage>
        <taxon>Eukaryota</taxon>
        <taxon>Metazoa</taxon>
        <taxon>Ecdysozoa</taxon>
        <taxon>Arthropoda</taxon>
        <taxon>Hexapoda</taxon>
        <taxon>Insecta</taxon>
        <taxon>Pterygota</taxon>
        <taxon>Neoptera</taxon>
        <taxon>Paraneoptera</taxon>
        <taxon>Hemiptera</taxon>
        <taxon>Auchenorrhyncha</taxon>
        <taxon>Cercopoidea</taxon>
        <taxon>Clastopteridae</taxon>
        <taxon>Clastoptera</taxon>
    </lineage>
</organism>
<reference evidence="16" key="1">
    <citation type="submission" date="2015-12" db="EMBL/GenBank/DDBJ databases">
        <title>De novo transcriptome assembly of four potential Pierce s Disease insect vectors from Arizona vineyards.</title>
        <authorList>
            <person name="Tassone E.E."/>
        </authorList>
    </citation>
    <scope>NUCLEOTIDE SEQUENCE</scope>
</reference>
<keyword evidence="11" id="KW-0968">Cytoplasmic vesicle</keyword>
<dbReference type="GO" id="GO:0010043">
    <property type="term" value="P:response to zinc ion"/>
    <property type="evidence" value="ECO:0007669"/>
    <property type="project" value="TreeGrafter"/>
</dbReference>